<dbReference type="Gene3D" id="3.40.30.10">
    <property type="entry name" value="Glutaredoxin"/>
    <property type="match status" value="1"/>
</dbReference>
<dbReference type="Pfam" id="PF03190">
    <property type="entry name" value="Thioredox_DsbH"/>
    <property type="match status" value="1"/>
</dbReference>
<dbReference type="PANTHER" id="PTHR42899:SF1">
    <property type="entry name" value="SPERMATOGENESIS-ASSOCIATED PROTEIN 20"/>
    <property type="match status" value="1"/>
</dbReference>
<dbReference type="SUPFAM" id="SSF48208">
    <property type="entry name" value="Six-hairpin glycosidases"/>
    <property type="match status" value="1"/>
</dbReference>
<evidence type="ECO:0000313" key="2">
    <source>
        <dbReference type="EMBL" id="CAB4331314.1"/>
    </source>
</evidence>
<sequence>MAKKSAQLSVTNRLAASTSPYLQAHADNPVDWYEWGDEAFDAAKQRGVPVFLSVGYSACHWCHVMAHESFENPHIAELMNENFVNVKVDREELPTIDALYMQATQALTGHGGWPMSVWLDHDRRPWYAGTYFPPVPSHSSPSFAQVLVAIDDAWRNERQKVDFSAQRLIAAISATKVISDHQEQSSQAMREACANAVEQLAHSFDPVYGGFGNAPKFPPASVLKFLMRWEALNRIEEGTSDLRIMTMVDVTCEQMARGGIYDQIGGGFSRYSVDDKWAVPHFEKMLYDNAQLISVYTQWWLLTGNALAKRIVSEVCDFLISDMTTQEGAFACAFDADSIDDTGHLVEGAFYAWKPDQIQQVLDSAGVQVSELLGISAEGNFEHGYSVPSLKRDPKDLSEWHTQRGNLHKARSTRNPPQRDDKVIASWNALAISALARAGRVFAEPRWIAAAARAADVLVSVHLGAAADEPTTLMRVSRDGKVSTHAVGTLEDYALLTSAFLDLAQATDDQSWVSLAQMLVHEIDSHFVDGGQLIDLSKIAQQKLGIPEQVLDITDNVLPSAWSATVEALVTVAALTGDSHIRARAESYLGPMIGLVAKHGRFAGNCAAVLTSVLDGPREVAVVAKPDSFMVDHIARMTAPGAVYTASESSPLMQGRTLINDLDAVYVCREFVCQQPLTDLAEISQSLGIFH</sequence>
<gene>
    <name evidence="2" type="ORF">UFOPK3770_00203</name>
</gene>
<organism evidence="2">
    <name type="scientific">freshwater metagenome</name>
    <dbReference type="NCBI Taxonomy" id="449393"/>
    <lineage>
        <taxon>unclassified sequences</taxon>
        <taxon>metagenomes</taxon>
        <taxon>ecological metagenomes</taxon>
    </lineage>
</organism>
<dbReference type="AlphaFoldDB" id="A0A6J5YMP4"/>
<name>A0A6J5YMP4_9ZZZZ</name>
<dbReference type="SUPFAM" id="SSF52833">
    <property type="entry name" value="Thioredoxin-like"/>
    <property type="match status" value="1"/>
</dbReference>
<evidence type="ECO:0000259" key="1">
    <source>
        <dbReference type="Pfam" id="PF03190"/>
    </source>
</evidence>
<proteinExistence type="predicted"/>
<reference evidence="2" key="1">
    <citation type="submission" date="2020-05" db="EMBL/GenBank/DDBJ databases">
        <authorList>
            <person name="Chiriac C."/>
            <person name="Salcher M."/>
            <person name="Ghai R."/>
            <person name="Kavagutti S V."/>
        </authorList>
    </citation>
    <scope>NUCLEOTIDE SEQUENCE</scope>
</reference>
<dbReference type="InterPro" id="IPR012341">
    <property type="entry name" value="6hp_glycosidase-like_sf"/>
</dbReference>
<dbReference type="PANTHER" id="PTHR42899">
    <property type="entry name" value="SPERMATOGENESIS-ASSOCIATED PROTEIN 20"/>
    <property type="match status" value="1"/>
</dbReference>
<dbReference type="InterPro" id="IPR036249">
    <property type="entry name" value="Thioredoxin-like_sf"/>
</dbReference>
<dbReference type="InterPro" id="IPR008928">
    <property type="entry name" value="6-hairpin_glycosidase_sf"/>
</dbReference>
<dbReference type="PIRSF" id="PIRSF006402">
    <property type="entry name" value="UCP006402_thioredoxin"/>
    <property type="match status" value="1"/>
</dbReference>
<accession>A0A6J5YMP4</accession>
<feature type="domain" description="Spermatogenesis-associated protein 20-like TRX" evidence="1">
    <location>
        <begin position="11"/>
        <end position="172"/>
    </location>
</feature>
<dbReference type="InterPro" id="IPR024705">
    <property type="entry name" value="Ssp411"/>
</dbReference>
<dbReference type="EMBL" id="CAESAJ010000010">
    <property type="protein sequence ID" value="CAB4331314.1"/>
    <property type="molecule type" value="Genomic_DNA"/>
</dbReference>
<dbReference type="InterPro" id="IPR004879">
    <property type="entry name" value="Ssp411-like_TRX"/>
</dbReference>
<dbReference type="Gene3D" id="1.50.10.10">
    <property type="match status" value="1"/>
</dbReference>
<protein>
    <submittedName>
        <fullName evidence="2">Unannotated protein</fullName>
    </submittedName>
</protein>
<dbReference type="CDD" id="cd02955">
    <property type="entry name" value="SSP411"/>
    <property type="match status" value="1"/>
</dbReference>
<dbReference type="GO" id="GO:0005975">
    <property type="term" value="P:carbohydrate metabolic process"/>
    <property type="evidence" value="ECO:0007669"/>
    <property type="project" value="InterPro"/>
</dbReference>